<evidence type="ECO:0008006" key="3">
    <source>
        <dbReference type="Google" id="ProtNLM"/>
    </source>
</evidence>
<reference evidence="2" key="1">
    <citation type="submission" date="2015-12" db="EMBL/GenBank/DDBJ databases">
        <title>Genome sequence of a biocontrol rhizobacterium Chryseobacterium kwangjuense strain KJ1R5 isolated from pepper (Capsicum annuum L.).</title>
        <authorList>
            <person name="Jeong J.-J."/>
            <person name="Park H."/>
            <person name="Mannaa M."/>
            <person name="Sang M.K."/>
            <person name="Choi I.-G."/>
            <person name="Kim K.D."/>
        </authorList>
    </citation>
    <scope>NUCLEOTIDE SEQUENCE [LARGE SCALE GENOMIC DNA]</scope>
    <source>
        <strain evidence="2">KJ1R5</strain>
    </source>
</reference>
<name>A0A135WJ41_9FLAO</name>
<organism evidence="1 2">
    <name type="scientific">Chryseobacterium kwangjuense</name>
    <dbReference type="NCBI Taxonomy" id="267125"/>
    <lineage>
        <taxon>Bacteria</taxon>
        <taxon>Pseudomonadati</taxon>
        <taxon>Bacteroidota</taxon>
        <taxon>Flavobacteriia</taxon>
        <taxon>Flavobacteriales</taxon>
        <taxon>Weeksellaceae</taxon>
        <taxon>Chryseobacterium group</taxon>
        <taxon>Chryseobacterium</taxon>
    </lineage>
</organism>
<dbReference type="RefSeq" id="WP_062648264.1">
    <property type="nucleotide sequence ID" value="NZ_LPUR01000001.1"/>
</dbReference>
<evidence type="ECO:0000313" key="2">
    <source>
        <dbReference type="Proteomes" id="UP000070513"/>
    </source>
</evidence>
<protein>
    <recommendedName>
        <fullName evidence="3">DUF1896 domain-containing protein</fullName>
    </recommendedName>
</protein>
<reference evidence="1 2" key="2">
    <citation type="journal article" date="2016" name="Genome Announc.">
        <title>Draft Genome Sequence of a Biocontrol Rhizobacterium, Chryseobacterium kwangjuense Strain KJ1R5, Isolated from Pepper (Capsicum annuum).</title>
        <authorList>
            <person name="Jeong J.J."/>
            <person name="Park H."/>
            <person name="Park B.H."/>
            <person name="Mannaa M."/>
            <person name="Sang M.K."/>
            <person name="Choi I.G."/>
            <person name="Kim K.D."/>
        </authorList>
    </citation>
    <scope>NUCLEOTIDE SEQUENCE [LARGE SCALE GENOMIC DNA]</scope>
    <source>
        <strain evidence="1 2">KJ1R5</strain>
    </source>
</reference>
<dbReference type="InterPro" id="IPR036297">
    <property type="entry name" value="PG0816-like_sf"/>
</dbReference>
<dbReference type="AlphaFoldDB" id="A0A135WJ41"/>
<dbReference type="Gene3D" id="1.10.8.340">
    <property type="entry name" value="PG0816-like"/>
    <property type="match status" value="1"/>
</dbReference>
<evidence type="ECO:0000313" key="1">
    <source>
        <dbReference type="EMBL" id="KXH84938.1"/>
    </source>
</evidence>
<gene>
    <name evidence="1" type="ORF">AU378_04055</name>
</gene>
<sequence length="145" mass="17196">MKKEQKDFSYYQLKLQEHIEASFPERSGDSKFIQQRARWAANAYEGAFRSGNHINKCNEIADYILYEGLHFSKFDSLFEVLTYEFPDVFDELDFRDFALKVLPLCDEIFGQYELTDDFAYTTDYDLLYTELTGFIAIWIEQNGIR</sequence>
<dbReference type="OrthoDB" id="1079392at2"/>
<accession>A0A135WJ41</accession>
<comment type="caution">
    <text evidence="1">The sequence shown here is derived from an EMBL/GenBank/DDBJ whole genome shotgun (WGS) entry which is preliminary data.</text>
</comment>
<dbReference type="Pfam" id="PF08989">
    <property type="entry name" value="DUF1896"/>
    <property type="match status" value="1"/>
</dbReference>
<dbReference type="Gene3D" id="1.10.8.330">
    <property type="entry name" value="PG0816-like"/>
    <property type="match status" value="1"/>
</dbReference>
<dbReference type="InterPro" id="IPR015082">
    <property type="entry name" value="DUF1896"/>
</dbReference>
<proteinExistence type="predicted"/>
<dbReference type="SUPFAM" id="SSF140753">
    <property type="entry name" value="PG0816-like"/>
    <property type="match status" value="1"/>
</dbReference>
<dbReference type="EMBL" id="LPUR01000001">
    <property type="protein sequence ID" value="KXH84938.1"/>
    <property type="molecule type" value="Genomic_DNA"/>
</dbReference>
<dbReference type="Proteomes" id="UP000070513">
    <property type="component" value="Unassembled WGS sequence"/>
</dbReference>